<dbReference type="AlphaFoldDB" id="A0A2K3KQG7"/>
<feature type="non-terminal residue" evidence="1">
    <location>
        <position position="1"/>
    </location>
</feature>
<dbReference type="EMBL" id="ASHM01229906">
    <property type="protein sequence ID" value="PNX68537.1"/>
    <property type="molecule type" value="Genomic_DNA"/>
</dbReference>
<reference evidence="1 2" key="1">
    <citation type="journal article" date="2014" name="Am. J. Bot.">
        <title>Genome assembly and annotation for red clover (Trifolium pratense; Fabaceae).</title>
        <authorList>
            <person name="Istvanek J."/>
            <person name="Jaros M."/>
            <person name="Krenek A."/>
            <person name="Repkova J."/>
        </authorList>
    </citation>
    <scope>NUCLEOTIDE SEQUENCE [LARGE SCALE GENOMIC DNA]</scope>
    <source>
        <strain evidence="2">cv. Tatra</strain>
        <tissue evidence="1">Young leaves</tissue>
    </source>
</reference>
<dbReference type="Proteomes" id="UP000236291">
    <property type="component" value="Unassembled WGS sequence"/>
</dbReference>
<organism evidence="1 2">
    <name type="scientific">Trifolium pratense</name>
    <name type="common">Red clover</name>
    <dbReference type="NCBI Taxonomy" id="57577"/>
    <lineage>
        <taxon>Eukaryota</taxon>
        <taxon>Viridiplantae</taxon>
        <taxon>Streptophyta</taxon>
        <taxon>Embryophyta</taxon>
        <taxon>Tracheophyta</taxon>
        <taxon>Spermatophyta</taxon>
        <taxon>Magnoliopsida</taxon>
        <taxon>eudicotyledons</taxon>
        <taxon>Gunneridae</taxon>
        <taxon>Pentapetalae</taxon>
        <taxon>rosids</taxon>
        <taxon>fabids</taxon>
        <taxon>Fabales</taxon>
        <taxon>Fabaceae</taxon>
        <taxon>Papilionoideae</taxon>
        <taxon>50 kb inversion clade</taxon>
        <taxon>NPAAA clade</taxon>
        <taxon>Hologalegina</taxon>
        <taxon>IRL clade</taxon>
        <taxon>Trifolieae</taxon>
        <taxon>Trifolium</taxon>
    </lineage>
</organism>
<evidence type="ECO:0000313" key="2">
    <source>
        <dbReference type="Proteomes" id="UP000236291"/>
    </source>
</evidence>
<evidence type="ECO:0000313" key="1">
    <source>
        <dbReference type="EMBL" id="PNX68537.1"/>
    </source>
</evidence>
<name>A0A2K3KQG7_TRIPR</name>
<protein>
    <submittedName>
        <fullName evidence="1">Uncharacterized protein</fullName>
    </submittedName>
</protein>
<reference evidence="1 2" key="2">
    <citation type="journal article" date="2017" name="Front. Plant Sci.">
        <title>Gene Classification and Mining of Molecular Markers Useful in Red Clover (Trifolium pratense) Breeding.</title>
        <authorList>
            <person name="Istvanek J."/>
            <person name="Dluhosova J."/>
            <person name="Dluhos P."/>
            <person name="Patkova L."/>
            <person name="Nedelnik J."/>
            <person name="Repkova J."/>
        </authorList>
    </citation>
    <scope>NUCLEOTIDE SEQUENCE [LARGE SCALE GENOMIC DNA]</scope>
    <source>
        <strain evidence="2">cv. Tatra</strain>
        <tissue evidence="1">Young leaves</tissue>
    </source>
</reference>
<proteinExistence type="predicted"/>
<comment type="caution">
    <text evidence="1">The sequence shown here is derived from an EMBL/GenBank/DDBJ whole genome shotgun (WGS) entry which is preliminary data.</text>
</comment>
<accession>A0A2K3KQG7</accession>
<gene>
    <name evidence="1" type="ORF">L195_g064024</name>
</gene>
<sequence length="38" mass="4148">GDEYRIFEATEAAFENEFVKGAAGIGCGPENISLWKLN</sequence>